<dbReference type="InterPro" id="IPR016024">
    <property type="entry name" value="ARM-type_fold"/>
</dbReference>
<dbReference type="EMBL" id="DS469625">
    <property type="protein sequence ID" value="EDO38452.1"/>
    <property type="molecule type" value="Genomic_DNA"/>
</dbReference>
<keyword evidence="1" id="KW-0175">Coiled coil</keyword>
<evidence type="ECO:0000313" key="3">
    <source>
        <dbReference type="Proteomes" id="UP000001593"/>
    </source>
</evidence>
<dbReference type="Proteomes" id="UP000001593">
    <property type="component" value="Unassembled WGS sequence"/>
</dbReference>
<dbReference type="eggNOG" id="ENOG502QSZY">
    <property type="taxonomic scope" value="Eukaryota"/>
</dbReference>
<sequence length="376" mass="42811">MATVDNKPKKDISMEYTSSKLPEKYVKIKKSELDGVFSEVRQLKQFVPKIVDSEFTFLCEKVEARKIELEKLQKENNLLKREIEHIKNSNIHENNVLSKKYNNLMNDYDKEREEKFQLKCQLTSVNQSLLDQSEYCASMGAAACTLLWRVSRQQDSVSSLLAGTKAEEFLEITTKTLDSYFATCDDSDTDQEKSEEFQFVLALCGIVTNLAAAPCGRDFLVTNSSGQGLVDTLVRCVEETRPSPNVRIHSLVLMALYNVSIHRNGLQHLLSRPTLLSALMRLISDEISYELRLNGARLLQSMVMEPENLSQYALQQISLPSLQRLATTVKGEICSDIKIRDKSESLVLSRYLVYISCDPCDRHARRTRIICVVTLF</sequence>
<feature type="coiled-coil region" evidence="1">
    <location>
        <begin position="62"/>
        <end position="121"/>
    </location>
</feature>
<dbReference type="OMA" id="HMIGEFL"/>
<reference evidence="2 3" key="1">
    <citation type="journal article" date="2007" name="Science">
        <title>Sea anemone genome reveals ancestral eumetazoan gene repertoire and genomic organization.</title>
        <authorList>
            <person name="Putnam N.H."/>
            <person name="Srivastava M."/>
            <person name="Hellsten U."/>
            <person name="Dirks B."/>
            <person name="Chapman J."/>
            <person name="Salamov A."/>
            <person name="Terry A."/>
            <person name="Shapiro H."/>
            <person name="Lindquist E."/>
            <person name="Kapitonov V.V."/>
            <person name="Jurka J."/>
            <person name="Genikhovich G."/>
            <person name="Grigoriev I.V."/>
            <person name="Lucas S.M."/>
            <person name="Steele R.E."/>
            <person name="Finnerty J.R."/>
            <person name="Technau U."/>
            <person name="Martindale M.Q."/>
            <person name="Rokhsar D.S."/>
        </authorList>
    </citation>
    <scope>NUCLEOTIDE SEQUENCE [LARGE SCALE GENOMIC DNA]</scope>
    <source>
        <strain evidence="3">CH2 X CH6</strain>
    </source>
</reference>
<dbReference type="PhylomeDB" id="A7SCS5"/>
<dbReference type="InterPro" id="IPR039584">
    <property type="entry name" value="HSF2BP"/>
</dbReference>
<name>A7SCS5_NEMVE</name>
<proteinExistence type="predicted"/>
<dbReference type="InterPro" id="IPR011989">
    <property type="entry name" value="ARM-like"/>
</dbReference>
<evidence type="ECO:0000256" key="1">
    <source>
        <dbReference type="SAM" id="Coils"/>
    </source>
</evidence>
<dbReference type="STRING" id="45351.A7SCS5"/>
<organism evidence="2 3">
    <name type="scientific">Nematostella vectensis</name>
    <name type="common">Starlet sea anemone</name>
    <dbReference type="NCBI Taxonomy" id="45351"/>
    <lineage>
        <taxon>Eukaryota</taxon>
        <taxon>Metazoa</taxon>
        <taxon>Cnidaria</taxon>
        <taxon>Anthozoa</taxon>
        <taxon>Hexacorallia</taxon>
        <taxon>Actiniaria</taxon>
        <taxon>Edwardsiidae</taxon>
        <taxon>Nematostella</taxon>
    </lineage>
</organism>
<dbReference type="Gene3D" id="1.25.10.10">
    <property type="entry name" value="Leucine-rich Repeat Variant"/>
    <property type="match status" value="1"/>
</dbReference>
<accession>A7SCS5</accession>
<evidence type="ECO:0008006" key="4">
    <source>
        <dbReference type="Google" id="ProtNLM"/>
    </source>
</evidence>
<dbReference type="GO" id="GO:0005829">
    <property type="term" value="C:cytosol"/>
    <property type="evidence" value="ECO:0000318"/>
    <property type="project" value="GO_Central"/>
</dbReference>
<dbReference type="AlphaFoldDB" id="A7SCS5"/>
<evidence type="ECO:0000313" key="2">
    <source>
        <dbReference type="EMBL" id="EDO38452.1"/>
    </source>
</evidence>
<dbReference type="SUPFAM" id="SSF48371">
    <property type="entry name" value="ARM repeat"/>
    <property type="match status" value="1"/>
</dbReference>
<gene>
    <name evidence="2" type="ORF">NEMVEDRAFT_v1g244357</name>
</gene>
<dbReference type="PANTHER" id="PTHR15434:SF2">
    <property type="entry name" value="HEAT SHOCK FACTOR 2-BINDING PROTEIN"/>
    <property type="match status" value="1"/>
</dbReference>
<keyword evidence="3" id="KW-1185">Reference proteome</keyword>
<dbReference type="HOGENOM" id="CLU_068321_1_0_1"/>
<protein>
    <recommendedName>
        <fullName evidence="4">Heat shock factor 2-binding protein</fullName>
    </recommendedName>
</protein>
<dbReference type="PANTHER" id="PTHR15434">
    <property type="entry name" value="HEAT SHOCK FACTOR 2-BINDING PROTEIN"/>
    <property type="match status" value="1"/>
</dbReference>
<dbReference type="InParanoid" id="A7SCS5"/>